<evidence type="ECO:0000256" key="1">
    <source>
        <dbReference type="ARBA" id="ARBA00004196"/>
    </source>
</evidence>
<proteinExistence type="predicted"/>
<reference evidence="6 7" key="1">
    <citation type="journal article" date="2021" name="Sci. Rep.">
        <title>The distribution of antibiotic resistance genes in chicken gut microbiota commensals.</title>
        <authorList>
            <person name="Juricova H."/>
            <person name="Matiasovicova J."/>
            <person name="Kubasova T."/>
            <person name="Cejkova D."/>
            <person name="Rychlik I."/>
        </authorList>
    </citation>
    <scope>NUCLEOTIDE SEQUENCE [LARGE SCALE GENOMIC DNA]</scope>
    <source>
        <strain evidence="6 7">An810</strain>
    </source>
</reference>
<evidence type="ECO:0000313" key="7">
    <source>
        <dbReference type="Proteomes" id="UP000776629"/>
    </source>
</evidence>
<keyword evidence="3" id="KW-0479">Metal-binding</keyword>
<gene>
    <name evidence="6" type="ORF">H5993_00750</name>
</gene>
<sequence length="301" mass="33663">MSKKVILGVISLLVIILGAVFYFHHQPNNDSKPSSIRVVTSLNFYGEVATAVAGKHGQVTSIIKSEATDPHDFKVTTKEAKEVSQANVIITNGLGYDGWLTKLVKSAGKEKQQIVVGTTVAHKQMGANEHIWYQPQTMAKLANVLAQRFGQLDPTHKTEFKQNAQAYQKKFKKLDATIQASKQRVQATNNRVDVSEPVFNYALANLGYQINNSHFAKAVEDGTDPSPKDIQEMKADMQNHRIAFFVNNPQESSPVVKNLLKTAKQNNIPVLNITETKPNGKTYVQWMLDQYQDLEKIQEKE</sequence>
<keyword evidence="4" id="KW-0732">Signal</keyword>
<organism evidence="6 7">
    <name type="scientific">Limosilactobacillus alvi</name>
    <dbReference type="NCBI Taxonomy" id="990412"/>
    <lineage>
        <taxon>Bacteria</taxon>
        <taxon>Bacillati</taxon>
        <taxon>Bacillota</taxon>
        <taxon>Bacilli</taxon>
        <taxon>Lactobacillales</taxon>
        <taxon>Lactobacillaceae</taxon>
        <taxon>Limosilactobacillus</taxon>
    </lineage>
</organism>
<keyword evidence="2" id="KW-0813">Transport</keyword>
<protein>
    <submittedName>
        <fullName evidence="6">Zinc ABC transporter substrate-binding protein</fullName>
    </submittedName>
</protein>
<name>A0ABS2ELH9_9LACO</name>
<comment type="caution">
    <text evidence="6">The sequence shown here is derived from an EMBL/GenBank/DDBJ whole genome shotgun (WGS) entry which is preliminary data.</text>
</comment>
<dbReference type="SUPFAM" id="SSF53807">
    <property type="entry name" value="Helical backbone' metal receptor"/>
    <property type="match status" value="1"/>
</dbReference>
<evidence type="ECO:0000256" key="2">
    <source>
        <dbReference type="ARBA" id="ARBA00022448"/>
    </source>
</evidence>
<feature type="transmembrane region" description="Helical" evidence="5">
    <location>
        <begin position="5"/>
        <end position="24"/>
    </location>
</feature>
<dbReference type="Gene3D" id="3.40.50.1980">
    <property type="entry name" value="Nitrogenase molybdenum iron protein domain"/>
    <property type="match status" value="2"/>
</dbReference>
<accession>A0ABS2ELH9</accession>
<keyword evidence="7" id="KW-1185">Reference proteome</keyword>
<dbReference type="InterPro" id="IPR050492">
    <property type="entry name" value="Bact_metal-bind_prot9"/>
</dbReference>
<dbReference type="RefSeq" id="WP_204775839.1">
    <property type="nucleotide sequence ID" value="NZ_JACJJQ010000002.1"/>
</dbReference>
<keyword evidence="5" id="KW-0472">Membrane</keyword>
<dbReference type="Proteomes" id="UP000776629">
    <property type="component" value="Unassembled WGS sequence"/>
</dbReference>
<evidence type="ECO:0000313" key="6">
    <source>
        <dbReference type="EMBL" id="MBM6753298.1"/>
    </source>
</evidence>
<evidence type="ECO:0000256" key="4">
    <source>
        <dbReference type="ARBA" id="ARBA00022729"/>
    </source>
</evidence>
<comment type="subcellular location">
    <subcellularLocation>
        <location evidence="1">Cell envelope</location>
    </subcellularLocation>
</comment>
<keyword evidence="5" id="KW-0812">Transmembrane</keyword>
<dbReference type="PANTHER" id="PTHR42953">
    <property type="entry name" value="HIGH-AFFINITY ZINC UPTAKE SYSTEM PROTEIN ZNUA-RELATED"/>
    <property type="match status" value="1"/>
</dbReference>
<dbReference type="InterPro" id="IPR006127">
    <property type="entry name" value="ZnuA-like"/>
</dbReference>
<dbReference type="PANTHER" id="PTHR42953:SF1">
    <property type="entry name" value="METAL-BINDING PROTEIN HI_0362-RELATED"/>
    <property type="match status" value="1"/>
</dbReference>
<keyword evidence="5" id="KW-1133">Transmembrane helix</keyword>
<dbReference type="EMBL" id="JACJJQ010000002">
    <property type="protein sequence ID" value="MBM6753298.1"/>
    <property type="molecule type" value="Genomic_DNA"/>
</dbReference>
<evidence type="ECO:0000256" key="5">
    <source>
        <dbReference type="SAM" id="Phobius"/>
    </source>
</evidence>
<evidence type="ECO:0000256" key="3">
    <source>
        <dbReference type="ARBA" id="ARBA00022723"/>
    </source>
</evidence>
<dbReference type="Pfam" id="PF01297">
    <property type="entry name" value="ZnuA"/>
    <property type="match status" value="1"/>
</dbReference>